<dbReference type="EMBL" id="VMNW02000138">
    <property type="protein sequence ID" value="KAA9149569.1"/>
    <property type="molecule type" value="Genomic_DNA"/>
</dbReference>
<dbReference type="InterPro" id="IPR005471">
    <property type="entry name" value="Tscrpt_reg_IclR_N"/>
</dbReference>
<keyword evidence="3" id="KW-0804">Transcription</keyword>
<evidence type="ECO:0000313" key="7">
    <source>
        <dbReference type="Proteomes" id="UP000319769"/>
    </source>
</evidence>
<dbReference type="InterPro" id="IPR036390">
    <property type="entry name" value="WH_DNA-bd_sf"/>
</dbReference>
<dbReference type="PROSITE" id="PS51078">
    <property type="entry name" value="ICLR_ED"/>
    <property type="match status" value="1"/>
</dbReference>
<dbReference type="PANTHER" id="PTHR30136:SF24">
    <property type="entry name" value="HTH-TYPE TRANSCRIPTIONAL REPRESSOR ALLR"/>
    <property type="match status" value="1"/>
</dbReference>
<dbReference type="InterPro" id="IPR014757">
    <property type="entry name" value="Tscrpt_reg_IclR_C"/>
</dbReference>
<dbReference type="RefSeq" id="WP_144758508.1">
    <property type="nucleotide sequence ID" value="NZ_VMNW02000138.1"/>
</dbReference>
<dbReference type="Gene3D" id="3.30.450.40">
    <property type="match status" value="1"/>
</dbReference>
<accession>A0A5N0UP97</accession>
<gene>
    <name evidence="6" type="ORF">FPZ12_043040</name>
</gene>
<dbReference type="Pfam" id="PF09339">
    <property type="entry name" value="HTH_IclR"/>
    <property type="match status" value="1"/>
</dbReference>
<feature type="domain" description="HTH iclR-type" evidence="4">
    <location>
        <begin position="16"/>
        <end position="77"/>
    </location>
</feature>
<dbReference type="InterPro" id="IPR029016">
    <property type="entry name" value="GAF-like_dom_sf"/>
</dbReference>
<reference evidence="6" key="1">
    <citation type="submission" date="2019-09" db="EMBL/GenBank/DDBJ databases">
        <authorList>
            <person name="Teo W.F.A."/>
            <person name="Duangmal K."/>
        </authorList>
    </citation>
    <scope>NUCLEOTIDE SEQUENCE [LARGE SCALE GENOMIC DNA]</scope>
    <source>
        <strain evidence="6">K81G1</strain>
    </source>
</reference>
<dbReference type="AlphaFoldDB" id="A0A5N0UP97"/>
<evidence type="ECO:0000256" key="3">
    <source>
        <dbReference type="ARBA" id="ARBA00023163"/>
    </source>
</evidence>
<organism evidence="6 7">
    <name type="scientific">Amycolatopsis acidicola</name>
    <dbReference type="NCBI Taxonomy" id="2596893"/>
    <lineage>
        <taxon>Bacteria</taxon>
        <taxon>Bacillati</taxon>
        <taxon>Actinomycetota</taxon>
        <taxon>Actinomycetes</taxon>
        <taxon>Pseudonocardiales</taxon>
        <taxon>Pseudonocardiaceae</taxon>
        <taxon>Amycolatopsis</taxon>
    </lineage>
</organism>
<dbReference type="Gene3D" id="1.10.10.10">
    <property type="entry name" value="Winged helix-like DNA-binding domain superfamily/Winged helix DNA-binding domain"/>
    <property type="match status" value="1"/>
</dbReference>
<dbReference type="PROSITE" id="PS51077">
    <property type="entry name" value="HTH_ICLR"/>
    <property type="match status" value="1"/>
</dbReference>
<evidence type="ECO:0000313" key="6">
    <source>
        <dbReference type="EMBL" id="KAA9149569.1"/>
    </source>
</evidence>
<evidence type="ECO:0000256" key="1">
    <source>
        <dbReference type="ARBA" id="ARBA00023015"/>
    </source>
</evidence>
<comment type="caution">
    <text evidence="6">The sequence shown here is derived from an EMBL/GenBank/DDBJ whole genome shotgun (WGS) entry which is preliminary data.</text>
</comment>
<keyword evidence="2" id="KW-0238">DNA-binding</keyword>
<evidence type="ECO:0000259" key="4">
    <source>
        <dbReference type="PROSITE" id="PS51077"/>
    </source>
</evidence>
<keyword evidence="7" id="KW-1185">Reference proteome</keyword>
<dbReference type="Proteomes" id="UP000319769">
    <property type="component" value="Unassembled WGS sequence"/>
</dbReference>
<dbReference type="Pfam" id="PF01614">
    <property type="entry name" value="IclR_C"/>
    <property type="match status" value="1"/>
</dbReference>
<dbReference type="GO" id="GO:0003700">
    <property type="term" value="F:DNA-binding transcription factor activity"/>
    <property type="evidence" value="ECO:0007669"/>
    <property type="project" value="TreeGrafter"/>
</dbReference>
<dbReference type="GO" id="GO:0003677">
    <property type="term" value="F:DNA binding"/>
    <property type="evidence" value="ECO:0007669"/>
    <property type="project" value="UniProtKB-KW"/>
</dbReference>
<evidence type="ECO:0000259" key="5">
    <source>
        <dbReference type="PROSITE" id="PS51078"/>
    </source>
</evidence>
<evidence type="ECO:0000256" key="2">
    <source>
        <dbReference type="ARBA" id="ARBA00023125"/>
    </source>
</evidence>
<dbReference type="SUPFAM" id="SSF55781">
    <property type="entry name" value="GAF domain-like"/>
    <property type="match status" value="1"/>
</dbReference>
<name>A0A5N0UP97_9PSEU</name>
<dbReference type="InterPro" id="IPR036388">
    <property type="entry name" value="WH-like_DNA-bd_sf"/>
</dbReference>
<dbReference type="GO" id="GO:0045892">
    <property type="term" value="P:negative regulation of DNA-templated transcription"/>
    <property type="evidence" value="ECO:0007669"/>
    <property type="project" value="TreeGrafter"/>
</dbReference>
<dbReference type="SUPFAM" id="SSF46785">
    <property type="entry name" value="Winged helix' DNA-binding domain"/>
    <property type="match status" value="1"/>
</dbReference>
<dbReference type="PANTHER" id="PTHR30136">
    <property type="entry name" value="HELIX-TURN-HELIX TRANSCRIPTIONAL REGULATOR, ICLR FAMILY"/>
    <property type="match status" value="1"/>
</dbReference>
<dbReference type="InterPro" id="IPR050707">
    <property type="entry name" value="HTH_MetabolicPath_Reg"/>
</dbReference>
<protein>
    <submittedName>
        <fullName evidence="6">IclR family transcriptional regulator</fullName>
    </submittedName>
</protein>
<keyword evidence="1" id="KW-0805">Transcription regulation</keyword>
<dbReference type="OrthoDB" id="60629at2"/>
<feature type="domain" description="IclR-ED" evidence="5">
    <location>
        <begin position="78"/>
        <end position="247"/>
    </location>
</feature>
<sequence length="247" mass="26388">MEPAATGRGKRPKKGDPVVDRALSLLAAFGSAHRALGLVELSRRAGLPRSTASRLAARLEAWGALERDERGRFVVGLRLFEIASLAPRSHGLREVALPYLEDLHEVTRQHVLLAVRDGAEALLVERLSARDAVEIAYRVGGRMPLSDTGVGLVLLAAAEPEVREQVFARLGDTTALRRQLAEVRRTGIAVFARQRPAAVSSVAVPVRDRSGRVVAAVSVVVPARAGAPQAYEQVVRATALAISRGVG</sequence>
<proteinExistence type="predicted"/>
<dbReference type="SMART" id="SM00346">
    <property type="entry name" value="HTH_ICLR"/>
    <property type="match status" value="1"/>
</dbReference>